<comment type="caution">
    <text evidence="1">The sequence shown here is derived from an EMBL/GenBank/DDBJ whole genome shotgun (WGS) entry which is preliminary data.</text>
</comment>
<dbReference type="AlphaFoldDB" id="A0A9N9GZ56"/>
<feature type="non-terminal residue" evidence="1">
    <location>
        <position position="124"/>
    </location>
</feature>
<reference evidence="1" key="1">
    <citation type="submission" date="2021-06" db="EMBL/GenBank/DDBJ databases">
        <authorList>
            <person name="Kallberg Y."/>
            <person name="Tangrot J."/>
            <person name="Rosling A."/>
        </authorList>
    </citation>
    <scope>NUCLEOTIDE SEQUENCE</scope>
    <source>
        <strain evidence="1">AZ414A</strain>
    </source>
</reference>
<dbReference type="EMBL" id="CAJVPK010004302">
    <property type="protein sequence ID" value="CAG8635614.1"/>
    <property type="molecule type" value="Genomic_DNA"/>
</dbReference>
<evidence type="ECO:0000313" key="2">
    <source>
        <dbReference type="Proteomes" id="UP000789706"/>
    </source>
</evidence>
<organism evidence="1 2">
    <name type="scientific">Diversispora eburnea</name>
    <dbReference type="NCBI Taxonomy" id="1213867"/>
    <lineage>
        <taxon>Eukaryota</taxon>
        <taxon>Fungi</taxon>
        <taxon>Fungi incertae sedis</taxon>
        <taxon>Mucoromycota</taxon>
        <taxon>Glomeromycotina</taxon>
        <taxon>Glomeromycetes</taxon>
        <taxon>Diversisporales</taxon>
        <taxon>Diversisporaceae</taxon>
        <taxon>Diversispora</taxon>
    </lineage>
</organism>
<sequence>MTGKAQKLQRPNGNLKDILKIKELNIEMQKVFKNYLNAINAQFLIYDFEDTHEEPRGKVKKAEHEDLCSYYKNSKKKWKLRFARGLNFLEVYEIYHHDHHDVRNENVMITFHKQAKIAVNITST</sequence>
<protein>
    <submittedName>
        <fullName evidence="1">35_t:CDS:1</fullName>
    </submittedName>
</protein>
<keyword evidence="2" id="KW-1185">Reference proteome</keyword>
<evidence type="ECO:0000313" key="1">
    <source>
        <dbReference type="EMBL" id="CAG8635614.1"/>
    </source>
</evidence>
<dbReference type="Proteomes" id="UP000789706">
    <property type="component" value="Unassembled WGS sequence"/>
</dbReference>
<accession>A0A9N9GZ56</accession>
<name>A0A9N9GZ56_9GLOM</name>
<gene>
    <name evidence="1" type="ORF">DEBURN_LOCUS10955</name>
</gene>
<proteinExistence type="predicted"/>